<dbReference type="Proteomes" id="UP000529946">
    <property type="component" value="Unassembled WGS sequence"/>
</dbReference>
<keyword evidence="4" id="KW-1185">Reference proteome</keyword>
<evidence type="ECO:0000313" key="4">
    <source>
        <dbReference type="Proteomes" id="UP000529946"/>
    </source>
</evidence>
<dbReference type="EMBL" id="JACIDM010000002">
    <property type="protein sequence ID" value="MBB4083206.1"/>
    <property type="molecule type" value="Genomic_DNA"/>
</dbReference>
<comment type="caution">
    <text evidence="3">The sequence shown here is derived from an EMBL/GenBank/DDBJ whole genome shotgun (WGS) entry which is preliminary data.</text>
</comment>
<dbReference type="AlphaFoldDB" id="A0A7W6JFJ6"/>
<feature type="region of interest" description="Disordered" evidence="1">
    <location>
        <begin position="29"/>
        <end position="64"/>
    </location>
</feature>
<evidence type="ECO:0008006" key="5">
    <source>
        <dbReference type="Google" id="ProtNLM"/>
    </source>
</evidence>
<protein>
    <recommendedName>
        <fullName evidence="5">Lipoprotein</fullName>
    </recommendedName>
</protein>
<name>A0A7W6JFJ6_9CAUL</name>
<reference evidence="3 4" key="1">
    <citation type="submission" date="2020-08" db="EMBL/GenBank/DDBJ databases">
        <title>Genomic Encyclopedia of Type Strains, Phase IV (KMG-IV): sequencing the most valuable type-strain genomes for metagenomic binning, comparative biology and taxonomic classification.</title>
        <authorList>
            <person name="Goeker M."/>
        </authorList>
    </citation>
    <scope>NUCLEOTIDE SEQUENCE [LARGE SCALE GENOMIC DNA]</scope>
    <source>
        <strain evidence="3 4">DSM 23960</strain>
    </source>
</reference>
<gene>
    <name evidence="3" type="ORF">GGR12_002072</name>
</gene>
<keyword evidence="2" id="KW-0732">Signal</keyword>
<proteinExistence type="predicted"/>
<sequence length="64" mass="6505">MTYRSLLFTGLMLLGACAHRGDPALPTCDGAARRPANPHGSVLAPQTEPPSVPEAVTSDTGGCA</sequence>
<feature type="chain" id="PRO_5031233214" description="Lipoprotein" evidence="2">
    <location>
        <begin position="21"/>
        <end position="64"/>
    </location>
</feature>
<dbReference type="RefSeq" id="WP_183204325.1">
    <property type="nucleotide sequence ID" value="NZ_BAAAER010000001.1"/>
</dbReference>
<evidence type="ECO:0000256" key="2">
    <source>
        <dbReference type="SAM" id="SignalP"/>
    </source>
</evidence>
<feature type="signal peptide" evidence="2">
    <location>
        <begin position="1"/>
        <end position="20"/>
    </location>
</feature>
<accession>A0A7W6JFJ6</accession>
<evidence type="ECO:0000256" key="1">
    <source>
        <dbReference type="SAM" id="MobiDB-lite"/>
    </source>
</evidence>
<organism evidence="3 4">
    <name type="scientific">Brevundimonas lenta</name>
    <dbReference type="NCBI Taxonomy" id="424796"/>
    <lineage>
        <taxon>Bacteria</taxon>
        <taxon>Pseudomonadati</taxon>
        <taxon>Pseudomonadota</taxon>
        <taxon>Alphaproteobacteria</taxon>
        <taxon>Caulobacterales</taxon>
        <taxon>Caulobacteraceae</taxon>
        <taxon>Brevundimonas</taxon>
    </lineage>
</organism>
<evidence type="ECO:0000313" key="3">
    <source>
        <dbReference type="EMBL" id="MBB4083206.1"/>
    </source>
</evidence>
<dbReference type="PROSITE" id="PS51257">
    <property type="entry name" value="PROKAR_LIPOPROTEIN"/>
    <property type="match status" value="1"/>
</dbReference>